<name>A0A0G4GJ50_9ALVE</name>
<proteinExistence type="predicted"/>
<feature type="compositionally biased region" description="Basic and acidic residues" evidence="1">
    <location>
        <begin position="696"/>
        <end position="734"/>
    </location>
</feature>
<feature type="region of interest" description="Disordered" evidence="1">
    <location>
        <begin position="696"/>
        <end position="810"/>
    </location>
</feature>
<evidence type="ECO:0000256" key="1">
    <source>
        <dbReference type="SAM" id="MobiDB-lite"/>
    </source>
</evidence>
<dbReference type="Gene3D" id="1.10.8.60">
    <property type="match status" value="1"/>
</dbReference>
<dbReference type="PANTHER" id="PTHR23074:SF83">
    <property type="entry name" value="VACUOLAR PROTEIN SORTING-ASSOCIATED PROTEIN 4A"/>
    <property type="match status" value="1"/>
</dbReference>
<dbReference type="GO" id="GO:0005524">
    <property type="term" value="F:ATP binding"/>
    <property type="evidence" value="ECO:0007669"/>
    <property type="project" value="InterPro"/>
</dbReference>
<gene>
    <name evidence="3" type="ORF">Cvel_22122</name>
</gene>
<dbReference type="GO" id="GO:0016887">
    <property type="term" value="F:ATP hydrolysis activity"/>
    <property type="evidence" value="ECO:0007669"/>
    <property type="project" value="InterPro"/>
</dbReference>
<feature type="region of interest" description="Disordered" evidence="1">
    <location>
        <begin position="225"/>
        <end position="322"/>
    </location>
</feature>
<dbReference type="VEuPathDB" id="CryptoDB:Cvel_22122"/>
<dbReference type="InterPro" id="IPR003593">
    <property type="entry name" value="AAA+_ATPase"/>
</dbReference>
<dbReference type="Pfam" id="PF00004">
    <property type="entry name" value="AAA"/>
    <property type="match status" value="1"/>
</dbReference>
<dbReference type="InterPro" id="IPR003960">
    <property type="entry name" value="ATPase_AAA_CS"/>
</dbReference>
<evidence type="ECO:0000259" key="2">
    <source>
        <dbReference type="SMART" id="SM00382"/>
    </source>
</evidence>
<protein>
    <recommendedName>
        <fullName evidence="2">AAA+ ATPase domain-containing protein</fullName>
    </recommendedName>
</protein>
<dbReference type="SMART" id="SM00382">
    <property type="entry name" value="AAA"/>
    <property type="match status" value="1"/>
</dbReference>
<accession>A0A0G4GJ50</accession>
<organism evidence="3">
    <name type="scientific">Chromera velia CCMP2878</name>
    <dbReference type="NCBI Taxonomy" id="1169474"/>
    <lineage>
        <taxon>Eukaryota</taxon>
        <taxon>Sar</taxon>
        <taxon>Alveolata</taxon>
        <taxon>Colpodellida</taxon>
        <taxon>Chromeraceae</taxon>
        <taxon>Chromera</taxon>
    </lineage>
</organism>
<reference evidence="3" key="1">
    <citation type="submission" date="2014-11" db="EMBL/GenBank/DDBJ databases">
        <authorList>
            <person name="Otto D Thomas"/>
            <person name="Naeem Raeece"/>
        </authorList>
    </citation>
    <scope>NUCLEOTIDE SEQUENCE</scope>
</reference>
<dbReference type="InterPro" id="IPR027417">
    <property type="entry name" value="P-loop_NTPase"/>
</dbReference>
<dbReference type="PROSITE" id="PS00674">
    <property type="entry name" value="AAA"/>
    <property type="match status" value="1"/>
</dbReference>
<evidence type="ECO:0000313" key="3">
    <source>
        <dbReference type="EMBL" id="CEM29874.1"/>
    </source>
</evidence>
<feature type="region of interest" description="Disordered" evidence="1">
    <location>
        <begin position="357"/>
        <end position="430"/>
    </location>
</feature>
<dbReference type="CDD" id="cd19481">
    <property type="entry name" value="RecA-like_protease"/>
    <property type="match status" value="1"/>
</dbReference>
<dbReference type="SUPFAM" id="SSF52540">
    <property type="entry name" value="P-loop containing nucleoside triphosphate hydrolases"/>
    <property type="match status" value="1"/>
</dbReference>
<sequence length="810" mass="89182">MSGFFRSVSSGGRAEAALRWGLLYGRGSWFPLMAGLLGSSLFLCSTDPSRERGRAPLSFSQWFLKRSGRLFFFSDGMPASTVASRSAPWNVWGLNFVSPLLLFSIRPSPAQCEEAKPPCSPPPSGNLPVAVWGDIQKVKQEINSFCSKKNIPMEHRPEFMERGDFEVVKFRVRPDCSLFDMAVAMLSRIGEGEGEGSEASGAVGGEGGVRVRMMKAHRGEDTVQLQVKFGPPPPSPCSSAASSERTRKGKGKGKGENEKTEGSSTAIQVNREEDTEGSLDIFLSARADRERDSESSEAGPGPQRPSDFREALRSSSSSTAFESKPLVEYSKRKGRMTSHDLDAIKQGLIWGNRQAPLVGLPRDPVVSQRGERSFHQRGGSRDRDDSSSRFAGQPLNGPDGAPMEGHRQAARERGGRHRGQQLQGGGGRDAVAAQLKDKLLGMGVQAFLPEDEKEKREWDSLAGYTDVKQRIEESVLFGLQHPELFRKITEGTRGISNANQARVVLFEGPPGTGKTSSARVIASQVGVPLLYVPLESVVSKWYGASEKNMSEVFDSSRELSRLYGSSVVFIDEIDVLASSRDDPQQHEASRRLLSVLLRKLDGFDTEKDRTLLICASNRKQDLDEAFRSRVDVAIFFGLPDGEARKAIFKQYARHLEEKELEDLSSRAGGLSGRNIKNLCQDAERRWASKLIRDSRDLREKEKSRQGQEEGEKEQKEKTQKEAERRTMAAERDGSDAQVAGPDSDSDSGSKKKKINGGAAMESDSQRANRETERKKTEKEREDTGGGISGFSLPPFSVYSAALDEKLDSDR</sequence>
<feature type="compositionally biased region" description="Basic and acidic residues" evidence="1">
    <location>
        <begin position="369"/>
        <end position="387"/>
    </location>
</feature>
<dbReference type="EMBL" id="CDMZ01001264">
    <property type="protein sequence ID" value="CEM29874.1"/>
    <property type="molecule type" value="Genomic_DNA"/>
</dbReference>
<dbReference type="Gene3D" id="3.40.50.300">
    <property type="entry name" value="P-loop containing nucleotide triphosphate hydrolases"/>
    <property type="match status" value="1"/>
</dbReference>
<dbReference type="PANTHER" id="PTHR23074">
    <property type="entry name" value="AAA DOMAIN-CONTAINING"/>
    <property type="match status" value="1"/>
</dbReference>
<dbReference type="InterPro" id="IPR050304">
    <property type="entry name" value="MT-severing_AAA_ATPase"/>
</dbReference>
<dbReference type="AlphaFoldDB" id="A0A0G4GJ50"/>
<feature type="compositionally biased region" description="Basic and acidic residues" evidence="1">
    <location>
        <begin position="404"/>
        <end position="413"/>
    </location>
</feature>
<feature type="compositionally biased region" description="Basic and acidic residues" evidence="1">
    <location>
        <begin position="763"/>
        <end position="783"/>
    </location>
</feature>
<dbReference type="InterPro" id="IPR003959">
    <property type="entry name" value="ATPase_AAA_core"/>
</dbReference>
<feature type="domain" description="AAA+ ATPase" evidence="2">
    <location>
        <begin position="500"/>
        <end position="640"/>
    </location>
</feature>